<proteinExistence type="predicted"/>
<protein>
    <recommendedName>
        <fullName evidence="2">VOC domain-containing protein</fullName>
    </recommendedName>
</protein>
<dbReference type="InterPro" id="IPR037523">
    <property type="entry name" value="VOC_core"/>
</dbReference>
<name>A0A8H7TGV8_9HELO</name>
<dbReference type="Proteomes" id="UP000664132">
    <property type="component" value="Unassembled WGS sequence"/>
</dbReference>
<comment type="caution">
    <text evidence="3">The sequence shown here is derived from an EMBL/GenBank/DDBJ whole genome shotgun (WGS) entry which is preliminary data.</text>
</comment>
<evidence type="ECO:0000313" key="3">
    <source>
        <dbReference type="EMBL" id="KAG4418686.1"/>
    </source>
</evidence>
<gene>
    <name evidence="3" type="ORF">IFR04_008222</name>
</gene>
<dbReference type="AlphaFoldDB" id="A0A8H7TGV8"/>
<accession>A0A8H7TGV8</accession>
<evidence type="ECO:0000313" key="4">
    <source>
        <dbReference type="Proteomes" id="UP000664132"/>
    </source>
</evidence>
<dbReference type="OrthoDB" id="16820at2759"/>
<evidence type="ECO:0000256" key="1">
    <source>
        <dbReference type="SAM" id="SignalP"/>
    </source>
</evidence>
<evidence type="ECO:0000259" key="2">
    <source>
        <dbReference type="PROSITE" id="PS51819"/>
    </source>
</evidence>
<dbReference type="Pfam" id="PF00903">
    <property type="entry name" value="Glyoxalase"/>
    <property type="match status" value="1"/>
</dbReference>
<organism evidence="3 4">
    <name type="scientific">Cadophora malorum</name>
    <dbReference type="NCBI Taxonomy" id="108018"/>
    <lineage>
        <taxon>Eukaryota</taxon>
        <taxon>Fungi</taxon>
        <taxon>Dikarya</taxon>
        <taxon>Ascomycota</taxon>
        <taxon>Pezizomycotina</taxon>
        <taxon>Leotiomycetes</taxon>
        <taxon>Helotiales</taxon>
        <taxon>Ploettnerulaceae</taxon>
        <taxon>Cadophora</taxon>
    </lineage>
</organism>
<feature type="chain" id="PRO_5034644984" description="VOC domain-containing protein" evidence="1">
    <location>
        <begin position="24"/>
        <end position="233"/>
    </location>
</feature>
<feature type="domain" description="VOC" evidence="2">
    <location>
        <begin position="55"/>
        <end position="230"/>
    </location>
</feature>
<dbReference type="InterPro" id="IPR029068">
    <property type="entry name" value="Glyas_Bleomycin-R_OHBP_Dase"/>
</dbReference>
<dbReference type="Gene3D" id="3.10.180.10">
    <property type="entry name" value="2,3-Dihydroxybiphenyl 1,2-Dioxygenase, domain 1"/>
    <property type="match status" value="1"/>
</dbReference>
<feature type="signal peptide" evidence="1">
    <location>
        <begin position="1"/>
        <end position="23"/>
    </location>
</feature>
<keyword evidence="1" id="KW-0732">Signal</keyword>
<dbReference type="PROSITE" id="PS51819">
    <property type="entry name" value="VOC"/>
    <property type="match status" value="1"/>
</dbReference>
<reference evidence="3" key="1">
    <citation type="submission" date="2021-02" db="EMBL/GenBank/DDBJ databases">
        <title>Genome sequence Cadophora malorum strain M34.</title>
        <authorList>
            <person name="Stefanovic E."/>
            <person name="Vu D."/>
            <person name="Scully C."/>
            <person name="Dijksterhuis J."/>
            <person name="Roader J."/>
            <person name="Houbraken J."/>
        </authorList>
    </citation>
    <scope>NUCLEOTIDE SEQUENCE</scope>
    <source>
        <strain evidence="3">M34</strain>
    </source>
</reference>
<sequence>MVKFHSLFMTAAILTCCQPIVACQPDFSVANKTEGYPQVISGTDGPADAATSGFVINHFSLIVNDLAESRYFYGEILGMRHMFTYEASAGLAFMYMSLSHGGKNGTGYQTGEELTREKNNSEGLIEFICNTYSKERRVYEPTRRTTYSHIGLIVPNIFALQDRLGSFNITILKRTGEAPDINDPSAGAFGITDPSTQDAADAMKGVLLSGFLDFVIVADPDGNLLEIQPQGGR</sequence>
<dbReference type="EMBL" id="JAFJYH010000123">
    <property type="protein sequence ID" value="KAG4418686.1"/>
    <property type="molecule type" value="Genomic_DNA"/>
</dbReference>
<dbReference type="SUPFAM" id="SSF54593">
    <property type="entry name" value="Glyoxalase/Bleomycin resistance protein/Dihydroxybiphenyl dioxygenase"/>
    <property type="match status" value="1"/>
</dbReference>
<dbReference type="InterPro" id="IPR004360">
    <property type="entry name" value="Glyas_Fos-R_dOase_dom"/>
</dbReference>
<keyword evidence="4" id="KW-1185">Reference proteome</keyword>